<dbReference type="PANTHER" id="PTHR10497">
    <property type="entry name" value="60S RIBOSOMAL PROTEIN L27"/>
    <property type="match status" value="1"/>
</dbReference>
<keyword evidence="2" id="KW-0689">Ribosomal protein</keyword>
<dbReference type="Pfam" id="PF00467">
    <property type="entry name" value="KOW"/>
    <property type="match status" value="1"/>
</dbReference>
<dbReference type="AlphaFoldDB" id="A0A7S3X6K0"/>
<dbReference type="EMBL" id="HBIQ01097147">
    <property type="protein sequence ID" value="CAE0595547.1"/>
    <property type="molecule type" value="Transcribed_RNA"/>
</dbReference>
<dbReference type="InterPro" id="IPR008991">
    <property type="entry name" value="Translation_prot_SH3-like_sf"/>
</dbReference>
<evidence type="ECO:0000256" key="1">
    <source>
        <dbReference type="ARBA" id="ARBA00009124"/>
    </source>
</evidence>
<sequence length="145" mass="16620">MGKIMKKGRVVILTSGRMAGKKAVIVKQYDEGKANKKFSHALVAGIRKYPAKVSKAMSKKKIERRSRLIPFVKFVNYNHLLPTRFMVKEDIDLKSAVSEDKMNNAEARSQMKKDLKKMLETRYNTASTSAEAQETSNFLFQKLRF</sequence>
<gene>
    <name evidence="5" type="ORF">SACU0126_LOCUS30941</name>
</gene>
<dbReference type="InterPro" id="IPR005824">
    <property type="entry name" value="KOW"/>
</dbReference>
<organism evidence="5">
    <name type="scientific">Strombidinopsis acuminata</name>
    <dbReference type="NCBI Taxonomy" id="141414"/>
    <lineage>
        <taxon>Eukaryota</taxon>
        <taxon>Sar</taxon>
        <taxon>Alveolata</taxon>
        <taxon>Ciliophora</taxon>
        <taxon>Intramacronucleata</taxon>
        <taxon>Spirotrichea</taxon>
        <taxon>Choreotrichia</taxon>
        <taxon>Choreotrichida</taxon>
        <taxon>Strombidinopsidae</taxon>
        <taxon>Strombidinopsis</taxon>
    </lineage>
</organism>
<reference evidence="5" key="1">
    <citation type="submission" date="2021-01" db="EMBL/GenBank/DDBJ databases">
        <authorList>
            <person name="Corre E."/>
            <person name="Pelletier E."/>
            <person name="Niang G."/>
            <person name="Scheremetjew M."/>
            <person name="Finn R."/>
            <person name="Kale V."/>
            <person name="Holt S."/>
            <person name="Cochrane G."/>
            <person name="Meng A."/>
            <person name="Brown T."/>
            <person name="Cohen L."/>
        </authorList>
    </citation>
    <scope>NUCLEOTIDE SEQUENCE</scope>
    <source>
        <strain evidence="5">SPMC142</strain>
    </source>
</reference>
<comment type="similarity">
    <text evidence="1">Belongs to the eukaryotic ribosomal protein eL27 family.</text>
</comment>
<dbReference type="InterPro" id="IPR001141">
    <property type="entry name" value="Ribosomal_eL27"/>
</dbReference>
<protein>
    <recommendedName>
        <fullName evidence="4">KOW domain-containing protein</fullName>
    </recommendedName>
</protein>
<accession>A0A7S3X6K0</accession>
<dbReference type="GO" id="GO:0003735">
    <property type="term" value="F:structural constituent of ribosome"/>
    <property type="evidence" value="ECO:0007669"/>
    <property type="project" value="InterPro"/>
</dbReference>
<evidence type="ECO:0000256" key="3">
    <source>
        <dbReference type="ARBA" id="ARBA00023274"/>
    </source>
</evidence>
<dbReference type="Pfam" id="PF01777">
    <property type="entry name" value="Ribosomal_L27e"/>
    <property type="match status" value="1"/>
</dbReference>
<dbReference type="GO" id="GO:0005840">
    <property type="term" value="C:ribosome"/>
    <property type="evidence" value="ECO:0007669"/>
    <property type="project" value="UniProtKB-KW"/>
</dbReference>
<dbReference type="SUPFAM" id="SSF50104">
    <property type="entry name" value="Translation proteins SH3-like domain"/>
    <property type="match status" value="1"/>
</dbReference>
<dbReference type="InterPro" id="IPR041991">
    <property type="entry name" value="Ribosomal_eL27_KOW"/>
</dbReference>
<dbReference type="CDD" id="cd06090">
    <property type="entry name" value="KOW_RPL27"/>
    <property type="match status" value="1"/>
</dbReference>
<dbReference type="GO" id="GO:1990904">
    <property type="term" value="C:ribonucleoprotein complex"/>
    <property type="evidence" value="ECO:0007669"/>
    <property type="project" value="UniProtKB-KW"/>
</dbReference>
<dbReference type="InterPro" id="IPR038655">
    <property type="entry name" value="Ribosomal_eL27_sf"/>
</dbReference>
<evidence type="ECO:0000313" key="5">
    <source>
        <dbReference type="EMBL" id="CAE0595547.1"/>
    </source>
</evidence>
<keyword evidence="3" id="KW-0687">Ribonucleoprotein</keyword>
<evidence type="ECO:0000256" key="2">
    <source>
        <dbReference type="ARBA" id="ARBA00022980"/>
    </source>
</evidence>
<dbReference type="GO" id="GO:0006412">
    <property type="term" value="P:translation"/>
    <property type="evidence" value="ECO:0007669"/>
    <property type="project" value="InterPro"/>
</dbReference>
<dbReference type="Gene3D" id="2.30.30.770">
    <property type="match status" value="1"/>
</dbReference>
<evidence type="ECO:0000259" key="4">
    <source>
        <dbReference type="Pfam" id="PF00467"/>
    </source>
</evidence>
<name>A0A7S3X6K0_9SPIT</name>
<feature type="domain" description="KOW" evidence="4">
    <location>
        <begin position="7"/>
        <end position="32"/>
    </location>
</feature>
<proteinExistence type="inferred from homology"/>